<reference evidence="3" key="1">
    <citation type="journal article" date="2019" name="Int. J. Syst. Evol. Microbiol.">
        <title>The Global Catalogue of Microorganisms (GCM) 10K type strain sequencing project: providing services to taxonomists for standard genome sequencing and annotation.</title>
        <authorList>
            <consortium name="The Broad Institute Genomics Platform"/>
            <consortium name="The Broad Institute Genome Sequencing Center for Infectious Disease"/>
            <person name="Wu L."/>
            <person name="Ma J."/>
        </authorList>
    </citation>
    <scope>NUCLEOTIDE SEQUENCE [LARGE SCALE GENOMIC DNA]</scope>
    <source>
        <strain evidence="3">CGMCC 1.15111</strain>
    </source>
</reference>
<evidence type="ECO:0000256" key="1">
    <source>
        <dbReference type="SAM" id="SignalP"/>
    </source>
</evidence>
<keyword evidence="1" id="KW-0732">Signal</keyword>
<evidence type="ECO:0000313" key="3">
    <source>
        <dbReference type="Proteomes" id="UP000658258"/>
    </source>
</evidence>
<organism evidence="2 3">
    <name type="scientific">Roseivirga thermotolerans</name>
    <dbReference type="NCBI Taxonomy" id="1758176"/>
    <lineage>
        <taxon>Bacteria</taxon>
        <taxon>Pseudomonadati</taxon>
        <taxon>Bacteroidota</taxon>
        <taxon>Cytophagia</taxon>
        <taxon>Cytophagales</taxon>
        <taxon>Roseivirgaceae</taxon>
        <taxon>Roseivirga</taxon>
    </lineage>
</organism>
<proteinExistence type="predicted"/>
<dbReference type="EMBL" id="BNAG01000001">
    <property type="protein sequence ID" value="GHE50715.1"/>
    <property type="molecule type" value="Genomic_DNA"/>
</dbReference>
<keyword evidence="3" id="KW-1185">Reference proteome</keyword>
<comment type="caution">
    <text evidence="2">The sequence shown here is derived from an EMBL/GenBank/DDBJ whole genome shotgun (WGS) entry which is preliminary data.</text>
</comment>
<feature type="chain" id="PRO_5045513080" description="Lipid/polyisoprenoid-binding YceI-like domain-containing protein" evidence="1">
    <location>
        <begin position="23"/>
        <end position="188"/>
    </location>
</feature>
<protein>
    <recommendedName>
        <fullName evidence="4">Lipid/polyisoprenoid-binding YceI-like domain-containing protein</fullName>
    </recommendedName>
</protein>
<sequence length="188" mass="20443">MKTKNVLLMLLALLLFAGIASCDNDEGTTPEEDVEEDLTGEPESWVLVDTDSFFVASATALPGGSGPFRYQINFATRAQLSQSNNDGGTASTFAIQLAFEARPTATGTFTFTNERFTINTGELNLYQTFFVNTGHSREDKNYLSVGGTTVDVSIADGVLTSDLNALTMINEADDTDSFTLKWSLHLNW</sequence>
<name>A0ABQ3I3B9_9BACT</name>
<accession>A0ABQ3I3B9</accession>
<dbReference type="Proteomes" id="UP000658258">
    <property type="component" value="Unassembled WGS sequence"/>
</dbReference>
<evidence type="ECO:0008006" key="4">
    <source>
        <dbReference type="Google" id="ProtNLM"/>
    </source>
</evidence>
<dbReference type="PROSITE" id="PS51257">
    <property type="entry name" value="PROKAR_LIPOPROTEIN"/>
    <property type="match status" value="1"/>
</dbReference>
<dbReference type="RefSeq" id="WP_189628215.1">
    <property type="nucleotide sequence ID" value="NZ_BNAG01000001.1"/>
</dbReference>
<evidence type="ECO:0000313" key="2">
    <source>
        <dbReference type="EMBL" id="GHE50715.1"/>
    </source>
</evidence>
<feature type="signal peptide" evidence="1">
    <location>
        <begin position="1"/>
        <end position="22"/>
    </location>
</feature>
<gene>
    <name evidence="2" type="ORF">GCM10011340_00840</name>
</gene>